<dbReference type="KEGG" id="bcom:BAUCODRAFT_119031"/>
<evidence type="ECO:0000259" key="6">
    <source>
        <dbReference type="PROSITE" id="PS50237"/>
    </source>
</evidence>
<dbReference type="eggNOG" id="KOG0941">
    <property type="taxonomic scope" value="Eukaryota"/>
</dbReference>
<dbReference type="Pfam" id="PF16558">
    <property type="entry name" value="AZUL"/>
    <property type="match status" value="1"/>
</dbReference>
<evidence type="ECO:0000313" key="7">
    <source>
        <dbReference type="EMBL" id="EMC99447.1"/>
    </source>
</evidence>
<dbReference type="PROSITE" id="PS50237">
    <property type="entry name" value="HECT"/>
    <property type="match status" value="1"/>
</dbReference>
<dbReference type="RefSeq" id="XP_007673167.1">
    <property type="nucleotide sequence ID" value="XM_007674977.1"/>
</dbReference>
<reference evidence="7 8" key="1">
    <citation type="journal article" date="2012" name="PLoS Pathog.">
        <title>Diverse lifestyles and strategies of plant pathogenesis encoded in the genomes of eighteen Dothideomycetes fungi.</title>
        <authorList>
            <person name="Ohm R.A."/>
            <person name="Feau N."/>
            <person name="Henrissat B."/>
            <person name="Schoch C.L."/>
            <person name="Horwitz B.A."/>
            <person name="Barry K.W."/>
            <person name="Condon B.J."/>
            <person name="Copeland A.C."/>
            <person name="Dhillon B."/>
            <person name="Glaser F."/>
            <person name="Hesse C.N."/>
            <person name="Kosti I."/>
            <person name="LaButti K."/>
            <person name="Lindquist E.A."/>
            <person name="Lucas S."/>
            <person name="Salamov A.A."/>
            <person name="Bradshaw R.E."/>
            <person name="Ciuffetti L."/>
            <person name="Hamelin R.C."/>
            <person name="Kema G.H.J."/>
            <person name="Lawrence C."/>
            <person name="Scott J.A."/>
            <person name="Spatafora J.W."/>
            <person name="Turgeon B.G."/>
            <person name="de Wit P.J.G.M."/>
            <person name="Zhong S."/>
            <person name="Goodwin S.B."/>
            <person name="Grigoriev I.V."/>
        </authorList>
    </citation>
    <scope>NUCLEOTIDE SEQUENCE [LARGE SCALE GENOMIC DNA]</scope>
    <source>
        <strain evidence="7 8">UAMH 10762</strain>
    </source>
</reference>
<evidence type="ECO:0000256" key="4">
    <source>
        <dbReference type="ARBA" id="ARBA00022786"/>
    </source>
</evidence>
<dbReference type="Pfam" id="PF00632">
    <property type="entry name" value="HECT"/>
    <property type="match status" value="1"/>
</dbReference>
<dbReference type="STRING" id="717646.M2LXN0"/>
<keyword evidence="3" id="KW-0808">Transferase</keyword>
<dbReference type="SMART" id="SM00119">
    <property type="entry name" value="HECTc"/>
    <property type="match status" value="1"/>
</dbReference>
<dbReference type="Gene3D" id="6.10.130.10">
    <property type="entry name" value="Ubiquitin-protein ligase E3A, N-terminal zinc-binding domain (AZUL)"/>
    <property type="match status" value="1"/>
</dbReference>
<dbReference type="InterPro" id="IPR000569">
    <property type="entry name" value="HECT_dom"/>
</dbReference>
<organism evidence="7 8">
    <name type="scientific">Baudoinia panamericana (strain UAMH 10762)</name>
    <name type="common">Angels' share fungus</name>
    <name type="synonym">Baudoinia compniacensis (strain UAMH 10762)</name>
    <dbReference type="NCBI Taxonomy" id="717646"/>
    <lineage>
        <taxon>Eukaryota</taxon>
        <taxon>Fungi</taxon>
        <taxon>Dikarya</taxon>
        <taxon>Ascomycota</taxon>
        <taxon>Pezizomycotina</taxon>
        <taxon>Dothideomycetes</taxon>
        <taxon>Dothideomycetidae</taxon>
        <taxon>Mycosphaerellales</taxon>
        <taxon>Teratosphaeriaceae</taxon>
        <taxon>Baudoinia</taxon>
    </lineage>
</organism>
<dbReference type="InterPro" id="IPR032353">
    <property type="entry name" value="AZUL"/>
</dbReference>
<dbReference type="Gene3D" id="3.30.2160.10">
    <property type="entry name" value="Hect, E3 ligase catalytic domain"/>
    <property type="match status" value="1"/>
</dbReference>
<dbReference type="HOGENOM" id="CLU_001858_0_0_1"/>
<dbReference type="Gene3D" id="3.90.1750.10">
    <property type="entry name" value="Hect, E3 ligase catalytic domains"/>
    <property type="match status" value="2"/>
</dbReference>
<dbReference type="EMBL" id="KB445551">
    <property type="protein sequence ID" value="EMC99447.1"/>
    <property type="molecule type" value="Genomic_DNA"/>
</dbReference>
<keyword evidence="8" id="KW-1185">Reference proteome</keyword>
<proteinExistence type="predicted"/>
<feature type="active site" description="Glycyl thioester intermediate" evidence="5">
    <location>
        <position position="815"/>
    </location>
</feature>
<evidence type="ECO:0000256" key="1">
    <source>
        <dbReference type="ARBA" id="ARBA00000885"/>
    </source>
</evidence>
<dbReference type="GO" id="GO:0061630">
    <property type="term" value="F:ubiquitin protein ligase activity"/>
    <property type="evidence" value="ECO:0007669"/>
    <property type="project" value="UniProtKB-EC"/>
</dbReference>
<dbReference type="PANTHER" id="PTHR45700">
    <property type="entry name" value="UBIQUITIN-PROTEIN LIGASE E3C"/>
    <property type="match status" value="1"/>
</dbReference>
<feature type="domain" description="HECT" evidence="6">
    <location>
        <begin position="458"/>
        <end position="848"/>
    </location>
</feature>
<dbReference type="Gene3D" id="3.30.2410.10">
    <property type="entry name" value="Hect, E3 ligase catalytic domain"/>
    <property type="match status" value="1"/>
</dbReference>
<dbReference type="InterPro" id="IPR042556">
    <property type="entry name" value="AZUL_sf"/>
</dbReference>
<evidence type="ECO:0000256" key="3">
    <source>
        <dbReference type="ARBA" id="ARBA00022679"/>
    </source>
</evidence>
<dbReference type="AlphaFoldDB" id="M2LXN0"/>
<name>M2LXN0_BAUPA</name>
<keyword evidence="4 5" id="KW-0833">Ubl conjugation pathway</keyword>
<evidence type="ECO:0000313" key="8">
    <source>
        <dbReference type="Proteomes" id="UP000011761"/>
    </source>
</evidence>
<comment type="catalytic activity">
    <reaction evidence="1">
        <text>S-ubiquitinyl-[E2 ubiquitin-conjugating enzyme]-L-cysteine + [acceptor protein]-L-lysine = [E2 ubiquitin-conjugating enzyme]-L-cysteine + N(6)-ubiquitinyl-[acceptor protein]-L-lysine.</text>
        <dbReference type="EC" id="2.3.2.26"/>
    </reaction>
</comment>
<gene>
    <name evidence="7" type="ORF">BAUCODRAFT_119031</name>
</gene>
<evidence type="ECO:0000256" key="5">
    <source>
        <dbReference type="PROSITE-ProRule" id="PRU00104"/>
    </source>
</evidence>
<dbReference type="EC" id="2.3.2.26" evidence="2"/>
<dbReference type="InterPro" id="IPR035983">
    <property type="entry name" value="Hect_E3_ubiquitin_ligase"/>
</dbReference>
<dbReference type="InterPro" id="IPR044611">
    <property type="entry name" value="E3A/B/C-like"/>
</dbReference>
<dbReference type="Proteomes" id="UP000011761">
    <property type="component" value="Unassembled WGS sequence"/>
</dbReference>
<evidence type="ECO:0000256" key="2">
    <source>
        <dbReference type="ARBA" id="ARBA00012485"/>
    </source>
</evidence>
<dbReference type="GeneID" id="19107381"/>
<dbReference type="GO" id="GO:0000209">
    <property type="term" value="P:protein polyubiquitination"/>
    <property type="evidence" value="ECO:0007669"/>
    <property type="project" value="InterPro"/>
</dbReference>
<dbReference type="SUPFAM" id="SSF56204">
    <property type="entry name" value="Hect, E3 ligase catalytic domain"/>
    <property type="match status" value="1"/>
</dbReference>
<accession>M2LXN0</accession>
<dbReference type="OrthoDB" id="5981550at2759"/>
<sequence length="848" mass="94893">MATASSRDISNIQHLLSQYVTQLVDGCGSPSCRESQCHTGRRNLTPAHQPIRKYTVRSARAIALALVGGPHSQTHLCQYCTRSRLDTNAEVQSKTNERRYDTGSFTQLISQTPSVRKSCSRTNHFDIPAGDNDLEHYLSTLQPLLDHVDPNTSHPNIRSASDASRRISACILKCLADVPIDITASGGAVHACIAYGYAYPPPGAPVPGAFANPSDPKISRFLDYLHHGPANALLAAALKALAMRVHLEEKLAFLDHPLYVNESEHSTLNSEQPPRDVRGTLDMLIWTLSHTLDTERSPTLMMWTKKLFLSHWDGSSLIRRDTTAYGALVWMQRCSLETCCEESVRLCTLATALDEVHVAETWLHRPRTASEAQHLLSFPAVFDVTERLGYFRTINHLRMRKAHSLAVKAVMLRRQFVSDVDDGELGDQLEHKETPYLLLQVSRTNILQDTFDQLWQRRASELKRPLRVRLGEVDALDIGQDLGGVQIEFFNLLCRELFAEAAQIFTTNVATGLSYFRPGSLQPLYMFETVGLLLALAIYNGITIPVSFPRAFYNILINGQSSNIPLAPRNHIRLASRSNPMDAIKDGIDDGWPQEHSSLIYILQQQDTDLGLEWSFPMEANGYRLYVTRLQGDRLDHDDEVVGVDHSGPTDGAREVHGGVETLDWPGWRFADAPSRPVGRDQLGDYVNTYAWWLAYGCVRPQWQAFMRGFYRGIDREDLALFTPAELKSVVEGSTHLDIDELRRAARHEGFDDDLTYIDTFWDIASRWPEETQKHLLKFVTAAERVPVGGASSITFIVRPGVAEDPEALPTSSTCFGTLTLPIYPSAEVLERKLLLAIEYGMEGFGTG</sequence>
<protein>
    <recommendedName>
        <fullName evidence="2">HECT-type E3 ubiquitin transferase</fullName>
        <ecNumber evidence="2">2.3.2.26</ecNumber>
    </recommendedName>
</protein>